<keyword evidence="2" id="KW-1185">Reference proteome</keyword>
<gene>
    <name evidence="1" type="ORF">HS088_TW10G00089</name>
</gene>
<protein>
    <submittedName>
        <fullName evidence="1">Uncharacterized protein</fullName>
    </submittedName>
</protein>
<comment type="caution">
    <text evidence="1">The sequence shown here is derived from an EMBL/GenBank/DDBJ whole genome shotgun (WGS) entry which is preliminary data.</text>
</comment>
<evidence type="ECO:0000313" key="2">
    <source>
        <dbReference type="Proteomes" id="UP000593562"/>
    </source>
</evidence>
<organism evidence="1 2">
    <name type="scientific">Tripterygium wilfordii</name>
    <name type="common">Thunder God vine</name>
    <dbReference type="NCBI Taxonomy" id="458696"/>
    <lineage>
        <taxon>Eukaryota</taxon>
        <taxon>Viridiplantae</taxon>
        <taxon>Streptophyta</taxon>
        <taxon>Embryophyta</taxon>
        <taxon>Tracheophyta</taxon>
        <taxon>Spermatophyta</taxon>
        <taxon>Magnoliopsida</taxon>
        <taxon>eudicotyledons</taxon>
        <taxon>Gunneridae</taxon>
        <taxon>Pentapetalae</taxon>
        <taxon>rosids</taxon>
        <taxon>fabids</taxon>
        <taxon>Celastrales</taxon>
        <taxon>Celastraceae</taxon>
        <taxon>Tripterygium</taxon>
    </lineage>
</organism>
<reference evidence="1 2" key="1">
    <citation type="journal article" date="2020" name="Nat. Commun.">
        <title>Genome of Tripterygium wilfordii and identification of cytochrome P450 involved in triptolide biosynthesis.</title>
        <authorList>
            <person name="Tu L."/>
            <person name="Su P."/>
            <person name="Zhang Z."/>
            <person name="Gao L."/>
            <person name="Wang J."/>
            <person name="Hu T."/>
            <person name="Zhou J."/>
            <person name="Zhang Y."/>
            <person name="Zhao Y."/>
            <person name="Liu Y."/>
            <person name="Song Y."/>
            <person name="Tong Y."/>
            <person name="Lu Y."/>
            <person name="Yang J."/>
            <person name="Xu C."/>
            <person name="Jia M."/>
            <person name="Peters R.J."/>
            <person name="Huang L."/>
            <person name="Gao W."/>
        </authorList>
    </citation>
    <scope>NUCLEOTIDE SEQUENCE [LARGE SCALE GENOMIC DNA]</scope>
    <source>
        <strain evidence="2">cv. XIE 37</strain>
        <tissue evidence="1">Leaf</tissue>
    </source>
</reference>
<dbReference type="InParanoid" id="A0A7J7D414"/>
<evidence type="ECO:0000313" key="1">
    <source>
        <dbReference type="EMBL" id="KAF5741094.1"/>
    </source>
</evidence>
<dbReference type="AlphaFoldDB" id="A0A7J7D414"/>
<accession>A0A7J7D414</accession>
<name>A0A7J7D414_TRIWF</name>
<dbReference type="Proteomes" id="UP000593562">
    <property type="component" value="Unassembled WGS sequence"/>
</dbReference>
<sequence>MWLCNVESLAVSRHGFSQACALLATKISFLGVHSNLVDVQVLCFFSFHVIQAVRVCFGLHPLGAVDKKFSFQKNLCCFSFGFHSNARYLHLYTLLIVNLCGLSDETSSSL</sequence>
<dbReference type="EMBL" id="JAAARO010000010">
    <property type="protein sequence ID" value="KAF5741094.1"/>
    <property type="molecule type" value="Genomic_DNA"/>
</dbReference>
<proteinExistence type="predicted"/>